<dbReference type="PANTHER" id="PTHR23048">
    <property type="entry name" value="MYOSIN LIGHT CHAIN 1, 3"/>
    <property type="match status" value="1"/>
</dbReference>
<dbReference type="Proteomes" id="UP000324907">
    <property type="component" value="Unassembled WGS sequence"/>
</dbReference>
<evidence type="ECO:0000313" key="13">
    <source>
        <dbReference type="Proteomes" id="UP000323011"/>
    </source>
</evidence>
<dbReference type="EMBL" id="VLTO01000107">
    <property type="protein sequence ID" value="KAA0163912.1"/>
    <property type="molecule type" value="Genomic_DNA"/>
</dbReference>
<dbReference type="GO" id="GO:0005509">
    <property type="term" value="F:calcium ion binding"/>
    <property type="evidence" value="ECO:0007669"/>
    <property type="project" value="InterPro"/>
</dbReference>
<evidence type="ECO:0000259" key="7">
    <source>
        <dbReference type="PROSITE" id="PS50222"/>
    </source>
</evidence>
<evidence type="ECO:0000313" key="10">
    <source>
        <dbReference type="EMBL" id="KAA0159073.1"/>
    </source>
</evidence>
<keyword evidence="4" id="KW-0963">Cytoplasm</keyword>
<evidence type="ECO:0000313" key="12">
    <source>
        <dbReference type="Proteomes" id="UP000322899"/>
    </source>
</evidence>
<dbReference type="EMBL" id="VLTM01000058">
    <property type="protein sequence ID" value="KAA0159073.1"/>
    <property type="molecule type" value="Genomic_DNA"/>
</dbReference>
<evidence type="ECO:0000256" key="6">
    <source>
        <dbReference type="ARBA" id="ARBA00022837"/>
    </source>
</evidence>
<dbReference type="SMART" id="SM00054">
    <property type="entry name" value="EFh"/>
    <property type="match status" value="2"/>
</dbReference>
<evidence type="ECO:0000256" key="5">
    <source>
        <dbReference type="ARBA" id="ARBA00022737"/>
    </source>
</evidence>
<evidence type="ECO:0000313" key="9">
    <source>
        <dbReference type="EMBL" id="KAA0158340.1"/>
    </source>
</evidence>
<evidence type="ECO:0000313" key="8">
    <source>
        <dbReference type="EMBL" id="KAA0154278.1"/>
    </source>
</evidence>
<dbReference type="PANTHER" id="PTHR23048:SF56">
    <property type="entry name" value="CALMODULIN 2"/>
    <property type="match status" value="1"/>
</dbReference>
<comment type="caution">
    <text evidence="9">The sequence shown here is derived from an EMBL/GenBank/DDBJ whole genome shotgun (WGS) entry which is preliminary data.</text>
</comment>
<evidence type="ECO:0000256" key="4">
    <source>
        <dbReference type="ARBA" id="ARBA00022490"/>
    </source>
</evidence>
<dbReference type="InterPro" id="IPR002048">
    <property type="entry name" value="EF_hand_dom"/>
</dbReference>
<organism evidence="9 14">
    <name type="scientific">Cafeteria roenbergensis</name>
    <name type="common">Marine flagellate</name>
    <dbReference type="NCBI Taxonomy" id="33653"/>
    <lineage>
        <taxon>Eukaryota</taxon>
        <taxon>Sar</taxon>
        <taxon>Stramenopiles</taxon>
        <taxon>Bigyra</taxon>
        <taxon>Opalozoa</taxon>
        <taxon>Bicosoecida</taxon>
        <taxon>Cafeteriaceae</taxon>
        <taxon>Cafeteria</taxon>
    </lineage>
</organism>
<evidence type="ECO:0000313" key="15">
    <source>
        <dbReference type="Proteomes" id="UP000325113"/>
    </source>
</evidence>
<dbReference type="Proteomes" id="UP000325113">
    <property type="component" value="Unassembled WGS sequence"/>
</dbReference>
<evidence type="ECO:0000256" key="2">
    <source>
        <dbReference type="ARBA" id="ARBA00005253"/>
    </source>
</evidence>
<dbReference type="InterPro" id="IPR018247">
    <property type="entry name" value="EF_Hand_1_Ca_BS"/>
</dbReference>
<comment type="similarity">
    <text evidence="3">Belongs to the calmodulin family. Calglandulin subfamily.</text>
</comment>
<keyword evidence="13" id="KW-1185">Reference proteome</keyword>
<dbReference type="CDD" id="cd00051">
    <property type="entry name" value="EFh"/>
    <property type="match status" value="1"/>
</dbReference>
<dbReference type="OrthoDB" id="10374029at2759"/>
<dbReference type="GO" id="GO:0005737">
    <property type="term" value="C:cytoplasm"/>
    <property type="evidence" value="ECO:0007669"/>
    <property type="project" value="UniProtKB-SubCell"/>
</dbReference>
<dbReference type="FunFam" id="1.10.238.10:FF:000178">
    <property type="entry name" value="Calmodulin-2 A"/>
    <property type="match status" value="1"/>
</dbReference>
<dbReference type="Proteomes" id="UP000323011">
    <property type="component" value="Unassembled WGS sequence"/>
</dbReference>
<dbReference type="InterPro" id="IPR050230">
    <property type="entry name" value="CALM/Myosin/TropC-like"/>
</dbReference>
<evidence type="ECO:0000256" key="3">
    <source>
        <dbReference type="ARBA" id="ARBA00006182"/>
    </source>
</evidence>
<protein>
    <recommendedName>
        <fullName evidence="7">EF-hand domain-containing protein</fullName>
    </recommendedName>
</protein>
<dbReference type="GO" id="GO:0016460">
    <property type="term" value="C:myosin II complex"/>
    <property type="evidence" value="ECO:0007669"/>
    <property type="project" value="TreeGrafter"/>
</dbReference>
<dbReference type="SUPFAM" id="SSF47473">
    <property type="entry name" value="EF-hand"/>
    <property type="match status" value="1"/>
</dbReference>
<dbReference type="EMBL" id="VLTL01000150">
    <property type="protein sequence ID" value="KAA0158340.1"/>
    <property type="molecule type" value="Genomic_DNA"/>
</dbReference>
<dbReference type="AlphaFoldDB" id="A0A5A8D1U6"/>
<dbReference type="InterPro" id="IPR011992">
    <property type="entry name" value="EF-hand-dom_pair"/>
</dbReference>
<feature type="domain" description="EF-hand" evidence="7">
    <location>
        <begin position="119"/>
        <end position="154"/>
    </location>
</feature>
<sequence>MADAGADPPAVPMPAAATARKKKTRNIAAAKVVEEHRALLDGLTVPQIAALQSTFLSFSTEVPGFINAKQLGPLLRELGDDPSAEELGELISLVDASGNGLVDLEEFSALLAIRTQHKHTPSDVREALKLFDVKGTGKIPRERFATLLCDLAGMSVEDAEEAVAVATAGQEDGSEVDAAAFIDLLFRI</sequence>
<evidence type="ECO:0000313" key="14">
    <source>
        <dbReference type="Proteomes" id="UP000324907"/>
    </source>
</evidence>
<dbReference type="PROSITE" id="PS50222">
    <property type="entry name" value="EF_HAND_2"/>
    <property type="match status" value="2"/>
</dbReference>
<dbReference type="Proteomes" id="UP000322899">
    <property type="component" value="Unassembled WGS sequence"/>
</dbReference>
<comment type="subcellular location">
    <subcellularLocation>
        <location evidence="1">Cytoplasm</location>
    </subcellularLocation>
</comment>
<proteinExistence type="inferred from homology"/>
<evidence type="ECO:0000313" key="11">
    <source>
        <dbReference type="EMBL" id="KAA0163912.1"/>
    </source>
</evidence>
<feature type="domain" description="EF-hand" evidence="7">
    <location>
        <begin position="82"/>
        <end position="117"/>
    </location>
</feature>
<name>A0A5A8D1U6_CAFRO</name>
<evidence type="ECO:0000256" key="1">
    <source>
        <dbReference type="ARBA" id="ARBA00004496"/>
    </source>
</evidence>
<comment type="similarity">
    <text evidence="2">Belongs to the centrin family.</text>
</comment>
<reference evidence="12 13" key="1">
    <citation type="submission" date="2019-07" db="EMBL/GenBank/DDBJ databases">
        <title>Genomes of Cafeteria roenbergensis.</title>
        <authorList>
            <person name="Fischer M.G."/>
            <person name="Hackl T."/>
            <person name="Roman M."/>
        </authorList>
    </citation>
    <scope>NUCLEOTIDE SEQUENCE [LARGE SCALE GENOMIC DNA]</scope>
    <source>
        <strain evidence="8 13">BVI</strain>
        <strain evidence="10 15">Cflag</strain>
        <strain evidence="11 12">E4-10P</strain>
        <strain evidence="9 14">RCC970-E3</strain>
    </source>
</reference>
<dbReference type="Gene3D" id="1.10.238.10">
    <property type="entry name" value="EF-hand"/>
    <property type="match status" value="1"/>
</dbReference>
<dbReference type="PROSITE" id="PS00018">
    <property type="entry name" value="EF_HAND_1"/>
    <property type="match status" value="1"/>
</dbReference>
<accession>A0A5A8D1U6</accession>
<dbReference type="EMBL" id="VLTN01000012">
    <property type="protein sequence ID" value="KAA0154278.1"/>
    <property type="molecule type" value="Genomic_DNA"/>
</dbReference>
<keyword evidence="5" id="KW-0677">Repeat</keyword>
<gene>
    <name evidence="11" type="ORF">FNF27_07870</name>
    <name evidence="9" type="ORF">FNF28_06249</name>
    <name evidence="8" type="ORF">FNF29_02498</name>
    <name evidence="10" type="ORF">FNF31_05025</name>
</gene>
<keyword evidence="6" id="KW-0106">Calcium</keyword>